<comment type="caution">
    <text evidence="1">The sequence shown here is derived from an EMBL/GenBank/DDBJ whole genome shotgun (WGS) entry which is preliminary data.</text>
</comment>
<organism evidence="1 2">
    <name type="scientific">Racocetra persica</name>
    <dbReference type="NCBI Taxonomy" id="160502"/>
    <lineage>
        <taxon>Eukaryota</taxon>
        <taxon>Fungi</taxon>
        <taxon>Fungi incertae sedis</taxon>
        <taxon>Mucoromycota</taxon>
        <taxon>Glomeromycotina</taxon>
        <taxon>Glomeromycetes</taxon>
        <taxon>Diversisporales</taxon>
        <taxon>Gigasporaceae</taxon>
        <taxon>Racocetra</taxon>
    </lineage>
</organism>
<dbReference type="EMBL" id="CAJVQC010009759">
    <property type="protein sequence ID" value="CAG8608832.1"/>
    <property type="molecule type" value="Genomic_DNA"/>
</dbReference>
<name>A0ACA9MS58_9GLOM</name>
<evidence type="ECO:0000313" key="1">
    <source>
        <dbReference type="EMBL" id="CAG8608832.1"/>
    </source>
</evidence>
<accession>A0ACA9MS58</accession>
<sequence>MANREQLTSNANPQKVHHNLGMLIQPQQVQARDKLQQNIFDEKRHKKIVSRRRPMENEKERQKAKYESSSTELKNLLAQFGTKAKVADELEKDASKLHSSIESLLEKVQSKTNKLTVDNIMTATRIPTRTHNY</sequence>
<gene>
    <name evidence="1" type="ORF">RPERSI_LOCUS6223</name>
</gene>
<feature type="non-terminal residue" evidence="1">
    <location>
        <position position="133"/>
    </location>
</feature>
<reference evidence="1" key="1">
    <citation type="submission" date="2021-06" db="EMBL/GenBank/DDBJ databases">
        <authorList>
            <person name="Kallberg Y."/>
            <person name="Tangrot J."/>
            <person name="Rosling A."/>
        </authorList>
    </citation>
    <scope>NUCLEOTIDE SEQUENCE</scope>
    <source>
        <strain evidence="1">MA461A</strain>
    </source>
</reference>
<protein>
    <submittedName>
        <fullName evidence="1">11060_t:CDS:1</fullName>
    </submittedName>
</protein>
<proteinExistence type="predicted"/>
<dbReference type="Proteomes" id="UP000789920">
    <property type="component" value="Unassembled WGS sequence"/>
</dbReference>
<keyword evidence="2" id="KW-1185">Reference proteome</keyword>
<evidence type="ECO:0000313" key="2">
    <source>
        <dbReference type="Proteomes" id="UP000789920"/>
    </source>
</evidence>